<keyword evidence="1" id="KW-0812">Transmembrane</keyword>
<gene>
    <name evidence="2" type="ORF">FGIG_06137</name>
</gene>
<evidence type="ECO:0000256" key="1">
    <source>
        <dbReference type="SAM" id="Phobius"/>
    </source>
</evidence>
<evidence type="ECO:0000313" key="2">
    <source>
        <dbReference type="EMBL" id="TPP59279.1"/>
    </source>
</evidence>
<keyword evidence="1" id="KW-0472">Membrane</keyword>
<dbReference type="Proteomes" id="UP000316759">
    <property type="component" value="Unassembled WGS sequence"/>
</dbReference>
<sequence length="435" mass="48661">LSYSKRRIWLTPILFSLKIVVVFFFGIPTDSQIVNICGSCLRFFGLNYFINYSLESCNSVSHSERDATESAMNQMSLADSTSASSYILAGSRARFLTDYYNYDHGWPEIAAILKVSDESGTKADGLLNNVLLDSLKRCKEKLDRIGHLTQQIEKVKKNNVIVKDGVAKLLAEKKFPVHFDVGQLSSYLMKKLKIAEDCLIYRKRILQTEQIIRGRLEATLQLLQKDLQPRSNEAVVQQNKFLSKWNARRWQQFNTLPLITVRVEVPPLSTHSDHSSFSFVRGTLVDGKFGRFLLDNLQAVSCTPEAIPLAQLATSSAAGAVLVACIQSRLLVDACLNADLTRLRRQYPIDWDPTKRQLHLLTGRANILATLSVSASGSFHLVGLQYKAADGLTNVEHAVDILQSKLDDFTPPLSRSLDEWISEVNDFCTGIAESG</sequence>
<feature type="non-terminal residue" evidence="2">
    <location>
        <position position="1"/>
    </location>
</feature>
<organism evidence="2 3">
    <name type="scientific">Fasciola gigantica</name>
    <name type="common">Giant liver fluke</name>
    <dbReference type="NCBI Taxonomy" id="46835"/>
    <lineage>
        <taxon>Eukaryota</taxon>
        <taxon>Metazoa</taxon>
        <taxon>Spiralia</taxon>
        <taxon>Lophotrochozoa</taxon>
        <taxon>Platyhelminthes</taxon>
        <taxon>Trematoda</taxon>
        <taxon>Digenea</taxon>
        <taxon>Plagiorchiida</taxon>
        <taxon>Echinostomata</taxon>
        <taxon>Echinostomatoidea</taxon>
        <taxon>Fasciolidae</taxon>
        <taxon>Fasciola</taxon>
    </lineage>
</organism>
<keyword evidence="1" id="KW-1133">Transmembrane helix</keyword>
<name>A0A504YG74_FASGI</name>
<evidence type="ECO:0000313" key="3">
    <source>
        <dbReference type="Proteomes" id="UP000316759"/>
    </source>
</evidence>
<dbReference type="EMBL" id="SUNJ01010925">
    <property type="protein sequence ID" value="TPP59279.1"/>
    <property type="molecule type" value="Genomic_DNA"/>
</dbReference>
<proteinExistence type="predicted"/>
<keyword evidence="3" id="KW-1185">Reference proteome</keyword>
<comment type="caution">
    <text evidence="2">The sequence shown here is derived from an EMBL/GenBank/DDBJ whole genome shotgun (WGS) entry which is preliminary data.</text>
</comment>
<dbReference type="STRING" id="46835.A0A504YG74"/>
<protein>
    <submittedName>
        <fullName evidence="2">Uncharacterized protein</fullName>
    </submittedName>
</protein>
<reference evidence="2 3" key="1">
    <citation type="submission" date="2019-04" db="EMBL/GenBank/DDBJ databases">
        <title>Annotation for the trematode Fasciola gigantica.</title>
        <authorList>
            <person name="Choi Y.-J."/>
        </authorList>
    </citation>
    <scope>NUCLEOTIDE SEQUENCE [LARGE SCALE GENOMIC DNA]</scope>
    <source>
        <strain evidence="2">Uganda_cow_1</strain>
    </source>
</reference>
<dbReference type="OrthoDB" id="6222567at2759"/>
<accession>A0A504YG74</accession>
<dbReference type="AlphaFoldDB" id="A0A504YG74"/>
<feature type="transmembrane region" description="Helical" evidence="1">
    <location>
        <begin position="7"/>
        <end position="27"/>
    </location>
</feature>